<name>D3BRU1_HETP5</name>
<proteinExistence type="predicted"/>
<evidence type="ECO:0000313" key="2">
    <source>
        <dbReference type="Proteomes" id="UP000001396"/>
    </source>
</evidence>
<dbReference type="InParanoid" id="D3BRU1"/>
<gene>
    <name evidence="1" type="ORF">PPL_10702</name>
</gene>
<keyword evidence="2" id="KW-1185">Reference proteome</keyword>
<sequence length="111" mass="12636">MNVISNYGKDLLRLNVVLTQHGVNPSGVFPVLLIWCPQDSSYYIAFVKRSILNENHPYVVDHRPIYLFSLDKKGKPSFFSGPINGGMLIIEEESTKLAKWIFKMLVALHIC</sequence>
<dbReference type="EMBL" id="ADBJ01000050">
    <property type="protein sequence ID" value="EFA76123.1"/>
    <property type="molecule type" value="Genomic_DNA"/>
</dbReference>
<organism evidence="1 2">
    <name type="scientific">Heterostelium pallidum (strain ATCC 26659 / Pp 5 / PN500)</name>
    <name type="common">Cellular slime mold</name>
    <name type="synonym">Polysphondylium pallidum</name>
    <dbReference type="NCBI Taxonomy" id="670386"/>
    <lineage>
        <taxon>Eukaryota</taxon>
        <taxon>Amoebozoa</taxon>
        <taxon>Evosea</taxon>
        <taxon>Eumycetozoa</taxon>
        <taxon>Dictyostelia</taxon>
        <taxon>Acytosteliales</taxon>
        <taxon>Acytosteliaceae</taxon>
        <taxon>Heterostelium</taxon>
    </lineage>
</organism>
<comment type="caution">
    <text evidence="1">The sequence shown here is derived from an EMBL/GenBank/DDBJ whole genome shotgun (WGS) entry which is preliminary data.</text>
</comment>
<reference evidence="1 2" key="1">
    <citation type="journal article" date="2011" name="Genome Res.">
        <title>Phylogeny-wide analysis of social amoeba genomes highlights ancient origins for complex intercellular communication.</title>
        <authorList>
            <person name="Heidel A.J."/>
            <person name="Lawal H.M."/>
            <person name="Felder M."/>
            <person name="Schilde C."/>
            <person name="Helps N.R."/>
            <person name="Tunggal B."/>
            <person name="Rivero F."/>
            <person name="John U."/>
            <person name="Schleicher M."/>
            <person name="Eichinger L."/>
            <person name="Platzer M."/>
            <person name="Noegel A.A."/>
            <person name="Schaap P."/>
            <person name="Gloeckner G."/>
        </authorList>
    </citation>
    <scope>NUCLEOTIDE SEQUENCE [LARGE SCALE GENOMIC DNA]</scope>
    <source>
        <strain evidence="2">ATCC 26659 / Pp 5 / PN500</strain>
    </source>
</reference>
<dbReference type="RefSeq" id="XP_020428257.1">
    <property type="nucleotide sequence ID" value="XM_020581470.1"/>
</dbReference>
<protein>
    <submittedName>
        <fullName evidence="1">Uncharacterized protein</fullName>
    </submittedName>
</protein>
<dbReference type="Proteomes" id="UP000001396">
    <property type="component" value="Unassembled WGS sequence"/>
</dbReference>
<dbReference type="AlphaFoldDB" id="D3BRU1"/>
<dbReference type="GeneID" id="31366171"/>
<accession>D3BRU1</accession>
<evidence type="ECO:0000313" key="1">
    <source>
        <dbReference type="EMBL" id="EFA76123.1"/>
    </source>
</evidence>